<keyword evidence="2" id="KW-0238">DNA-binding</keyword>
<dbReference type="RefSeq" id="WP_148339697.1">
    <property type="nucleotide sequence ID" value="NZ_LR699119.1"/>
</dbReference>
<sequence length="242" mass="26859">MNETLDAMAQALFKSRFVDFDGIKPEDMCKSEMGLIPKGWDFLPLAEVTSYLSRGLSPKYTGGDGVLVLNQRCIRNNVVDFTTARRHDHGLKKIIGRELQIGDILVNSTGVGTLGRVAQILHLPERTIVDSHVTIVRAASNITSNYLGLNLLRRQEEIEALGEGSTGQTELSRANLGQVRILLPPLEVIKQFDKSTQPLRNRSSSILLENNSLASIRDFLIPKLISGQLQIEDAEKFLESHI</sequence>
<dbReference type="GO" id="GO:0003677">
    <property type="term" value="F:DNA binding"/>
    <property type="evidence" value="ECO:0007669"/>
    <property type="project" value="UniProtKB-KW"/>
</dbReference>
<name>A0A5E4PJ98_9COXI</name>
<dbReference type="InterPro" id="IPR052021">
    <property type="entry name" value="Type-I_RS_S_subunit"/>
</dbReference>
<reference evidence="3 4" key="1">
    <citation type="submission" date="2019-08" db="EMBL/GenBank/DDBJ databases">
        <authorList>
            <person name="Guy L."/>
        </authorList>
    </citation>
    <scope>NUCLEOTIDE SEQUENCE [LARGE SCALE GENOMIC DNA]</scope>
    <source>
        <strain evidence="3 4">SGT-108</strain>
    </source>
</reference>
<dbReference type="AlphaFoldDB" id="A0A5E4PJ98"/>
<organism evidence="3 4">
    <name type="scientific">Aquicella siphonis</name>
    <dbReference type="NCBI Taxonomy" id="254247"/>
    <lineage>
        <taxon>Bacteria</taxon>
        <taxon>Pseudomonadati</taxon>
        <taxon>Pseudomonadota</taxon>
        <taxon>Gammaproteobacteria</taxon>
        <taxon>Legionellales</taxon>
        <taxon>Coxiellaceae</taxon>
        <taxon>Aquicella</taxon>
    </lineage>
</organism>
<accession>A0A5E4PJ98</accession>
<protein>
    <recommendedName>
        <fullName evidence="5">Type I restriction modification DNA specificity domain-containing protein</fullName>
    </recommendedName>
</protein>
<evidence type="ECO:0000313" key="3">
    <source>
        <dbReference type="EMBL" id="VVC76421.1"/>
    </source>
</evidence>
<keyword evidence="4" id="KW-1185">Reference proteome</keyword>
<dbReference type="OrthoDB" id="5653206at2"/>
<dbReference type="InterPro" id="IPR044946">
    <property type="entry name" value="Restrct_endonuc_typeI_TRD_sf"/>
</dbReference>
<dbReference type="PANTHER" id="PTHR30408:SF13">
    <property type="entry name" value="TYPE I RESTRICTION ENZYME HINDI SPECIFICITY SUBUNIT"/>
    <property type="match status" value="1"/>
</dbReference>
<dbReference type="GO" id="GO:0009307">
    <property type="term" value="P:DNA restriction-modification system"/>
    <property type="evidence" value="ECO:0007669"/>
    <property type="project" value="UniProtKB-KW"/>
</dbReference>
<evidence type="ECO:0000256" key="2">
    <source>
        <dbReference type="ARBA" id="ARBA00023125"/>
    </source>
</evidence>
<dbReference type="PANTHER" id="PTHR30408">
    <property type="entry name" value="TYPE-1 RESTRICTION ENZYME ECOKI SPECIFICITY PROTEIN"/>
    <property type="match status" value="1"/>
</dbReference>
<dbReference type="SUPFAM" id="SSF116734">
    <property type="entry name" value="DNA methylase specificity domain"/>
    <property type="match status" value="1"/>
</dbReference>
<proteinExistence type="predicted"/>
<dbReference type="KEGG" id="asip:AQUSIP_17330"/>
<evidence type="ECO:0000313" key="4">
    <source>
        <dbReference type="Proteomes" id="UP000324194"/>
    </source>
</evidence>
<dbReference type="Gene3D" id="3.90.220.20">
    <property type="entry name" value="DNA methylase specificity domains"/>
    <property type="match status" value="1"/>
</dbReference>
<dbReference type="Proteomes" id="UP000324194">
    <property type="component" value="Chromosome 1"/>
</dbReference>
<evidence type="ECO:0008006" key="5">
    <source>
        <dbReference type="Google" id="ProtNLM"/>
    </source>
</evidence>
<dbReference type="EMBL" id="LR699119">
    <property type="protein sequence ID" value="VVC76421.1"/>
    <property type="molecule type" value="Genomic_DNA"/>
</dbReference>
<evidence type="ECO:0000256" key="1">
    <source>
        <dbReference type="ARBA" id="ARBA00022747"/>
    </source>
</evidence>
<dbReference type="REBASE" id="362460">
    <property type="entry name" value="S3.Asi108ORF17300P"/>
</dbReference>
<gene>
    <name evidence="3" type="ORF">AQUSIP_17330</name>
</gene>
<keyword evidence="1" id="KW-0680">Restriction system</keyword>